<name>A0A804IPA5_MUSAM</name>
<dbReference type="InParanoid" id="A0A804IPA5"/>
<reference evidence="3" key="2">
    <citation type="submission" date="2021-05" db="UniProtKB">
        <authorList>
            <consortium name="EnsemblPlants"/>
        </authorList>
    </citation>
    <scope>IDENTIFICATION</scope>
    <source>
        <strain evidence="3">subsp. malaccensis</strain>
    </source>
</reference>
<dbReference type="EMBL" id="HG996469">
    <property type="protein sequence ID" value="CAG1842049.1"/>
    <property type="molecule type" value="Genomic_DNA"/>
</dbReference>
<sequence length="79" mass="9102">MIHHYTKMRRNLQGSRKKLHCSTAALKVEYAHSIHFYLLQIVLVLQKMLLFHCPFPTIGAVVCLLAKGALIQILYQIVQ</sequence>
<evidence type="ECO:0000313" key="2">
    <source>
        <dbReference type="EMBL" id="CAG1842049.1"/>
    </source>
</evidence>
<evidence type="ECO:0000313" key="3">
    <source>
        <dbReference type="EnsemblPlants" id="Ma04_p13270.1"/>
    </source>
</evidence>
<dbReference type="EnsemblPlants" id="Ma04_t13270.1">
    <property type="protein sequence ID" value="Ma04_p13270.1"/>
    <property type="gene ID" value="Ma04_g13270"/>
</dbReference>
<keyword evidence="1" id="KW-0472">Membrane</keyword>
<reference evidence="2" key="1">
    <citation type="submission" date="2021-03" db="EMBL/GenBank/DDBJ databases">
        <authorList>
            <consortium name="Genoscope - CEA"/>
            <person name="William W."/>
        </authorList>
    </citation>
    <scope>NUCLEOTIDE SEQUENCE</scope>
    <source>
        <strain evidence="2">Doubled-haploid Pahang</strain>
    </source>
</reference>
<keyword evidence="4" id="KW-1185">Reference proteome</keyword>
<organism evidence="3 4">
    <name type="scientific">Musa acuminata subsp. malaccensis</name>
    <name type="common">Wild banana</name>
    <name type="synonym">Musa malaccensis</name>
    <dbReference type="NCBI Taxonomy" id="214687"/>
    <lineage>
        <taxon>Eukaryota</taxon>
        <taxon>Viridiplantae</taxon>
        <taxon>Streptophyta</taxon>
        <taxon>Embryophyta</taxon>
        <taxon>Tracheophyta</taxon>
        <taxon>Spermatophyta</taxon>
        <taxon>Magnoliopsida</taxon>
        <taxon>Liliopsida</taxon>
        <taxon>Zingiberales</taxon>
        <taxon>Musaceae</taxon>
        <taxon>Musa</taxon>
    </lineage>
</organism>
<gene>
    <name evidence="2" type="ORF">GSMUA_118440.1</name>
</gene>
<evidence type="ECO:0000256" key="1">
    <source>
        <dbReference type="SAM" id="Phobius"/>
    </source>
</evidence>
<feature type="transmembrane region" description="Helical" evidence="1">
    <location>
        <begin position="58"/>
        <end position="78"/>
    </location>
</feature>
<dbReference type="Gramene" id="Ma04_t13270.1">
    <property type="protein sequence ID" value="Ma04_p13270.1"/>
    <property type="gene ID" value="Ma04_g13270"/>
</dbReference>
<protein>
    <submittedName>
        <fullName evidence="2">(wild Malaysian banana) hypothetical protein</fullName>
    </submittedName>
</protein>
<dbReference type="AlphaFoldDB" id="A0A804IPA5"/>
<keyword evidence="1" id="KW-1133">Transmembrane helix</keyword>
<proteinExistence type="predicted"/>
<dbReference type="Proteomes" id="UP000012960">
    <property type="component" value="Unplaced"/>
</dbReference>
<accession>A0A804IPA5</accession>
<keyword evidence="1" id="KW-0812">Transmembrane</keyword>
<evidence type="ECO:0000313" key="4">
    <source>
        <dbReference type="Proteomes" id="UP000012960"/>
    </source>
</evidence>